<gene>
    <name evidence="2" type="ORF">J2S17_004757</name>
</gene>
<proteinExistence type="predicted"/>
<keyword evidence="3" id="KW-1185">Reference proteome</keyword>
<protein>
    <submittedName>
        <fullName evidence="2">Uncharacterized protein</fullName>
    </submittedName>
</protein>
<comment type="caution">
    <text evidence="2">The sequence shown here is derived from an EMBL/GenBank/DDBJ whole genome shotgun (WGS) entry which is preliminary data.</text>
</comment>
<dbReference type="Proteomes" id="UP001238088">
    <property type="component" value="Unassembled WGS sequence"/>
</dbReference>
<evidence type="ECO:0000313" key="3">
    <source>
        <dbReference type="Proteomes" id="UP001238088"/>
    </source>
</evidence>
<feature type="coiled-coil region" evidence="1">
    <location>
        <begin position="15"/>
        <end position="42"/>
    </location>
</feature>
<evidence type="ECO:0000313" key="2">
    <source>
        <dbReference type="EMBL" id="MDQ0272864.1"/>
    </source>
</evidence>
<keyword evidence="1" id="KW-0175">Coiled coil</keyword>
<dbReference type="RefSeq" id="WP_307478360.1">
    <property type="nucleotide sequence ID" value="NZ_JAUSUB010000029.1"/>
</dbReference>
<evidence type="ECO:0000256" key="1">
    <source>
        <dbReference type="SAM" id="Coils"/>
    </source>
</evidence>
<dbReference type="EMBL" id="JAUSUB010000029">
    <property type="protein sequence ID" value="MDQ0272864.1"/>
    <property type="molecule type" value="Genomic_DNA"/>
</dbReference>
<accession>A0ABU0ANK1</accession>
<reference evidence="2 3" key="1">
    <citation type="submission" date="2023-07" db="EMBL/GenBank/DDBJ databases">
        <title>Genomic Encyclopedia of Type Strains, Phase IV (KMG-IV): sequencing the most valuable type-strain genomes for metagenomic binning, comparative biology and taxonomic classification.</title>
        <authorList>
            <person name="Goeker M."/>
        </authorList>
    </citation>
    <scope>NUCLEOTIDE SEQUENCE [LARGE SCALE GENOMIC DNA]</scope>
    <source>
        <strain evidence="2 3">DSM 23494</strain>
    </source>
</reference>
<sequence>MDTENFITGDKLERYVELCQRKKEIEDELEVLKQSFNEYCDQAFGRNEKGEVALQAFKLQRQIRKIEKYDCDKTVKRLEELNQPHLIQKSPNEKKIKSALDLEILDEKDLADCKTTNYTKAIYVKQV</sequence>
<name>A0ABU0ANK1_9BACI</name>
<organism evidence="2 3">
    <name type="scientific">Cytobacillus purgationiresistens</name>
    <dbReference type="NCBI Taxonomy" id="863449"/>
    <lineage>
        <taxon>Bacteria</taxon>
        <taxon>Bacillati</taxon>
        <taxon>Bacillota</taxon>
        <taxon>Bacilli</taxon>
        <taxon>Bacillales</taxon>
        <taxon>Bacillaceae</taxon>
        <taxon>Cytobacillus</taxon>
    </lineage>
</organism>